<organism evidence="3 4">
    <name type="scientific">Cladonia borealis</name>
    <dbReference type="NCBI Taxonomy" id="184061"/>
    <lineage>
        <taxon>Eukaryota</taxon>
        <taxon>Fungi</taxon>
        <taxon>Dikarya</taxon>
        <taxon>Ascomycota</taxon>
        <taxon>Pezizomycotina</taxon>
        <taxon>Lecanoromycetes</taxon>
        <taxon>OSLEUM clade</taxon>
        <taxon>Lecanoromycetidae</taxon>
        <taxon>Lecanorales</taxon>
        <taxon>Lecanorineae</taxon>
        <taxon>Cladoniaceae</taxon>
        <taxon>Cladonia</taxon>
    </lineage>
</organism>
<name>A0AA39QUR0_9LECA</name>
<evidence type="ECO:0000313" key="3">
    <source>
        <dbReference type="EMBL" id="KAK0508786.1"/>
    </source>
</evidence>
<feature type="signal peptide" evidence="2">
    <location>
        <begin position="1"/>
        <end position="17"/>
    </location>
</feature>
<protein>
    <submittedName>
        <fullName evidence="3">Uncharacterized protein</fullName>
    </submittedName>
</protein>
<feature type="compositionally biased region" description="Polar residues" evidence="1">
    <location>
        <begin position="39"/>
        <end position="56"/>
    </location>
</feature>
<feature type="compositionally biased region" description="Acidic residues" evidence="1">
    <location>
        <begin position="423"/>
        <end position="434"/>
    </location>
</feature>
<reference evidence="3" key="1">
    <citation type="submission" date="2023-03" db="EMBL/GenBank/DDBJ databases">
        <title>Complete genome of Cladonia borealis.</title>
        <authorList>
            <person name="Park H."/>
        </authorList>
    </citation>
    <scope>NUCLEOTIDE SEQUENCE</scope>
    <source>
        <strain evidence="3">ANT050790</strain>
    </source>
</reference>
<dbReference type="EMBL" id="JAFEKC020000020">
    <property type="protein sequence ID" value="KAK0508786.1"/>
    <property type="molecule type" value="Genomic_DNA"/>
</dbReference>
<evidence type="ECO:0000313" key="4">
    <source>
        <dbReference type="Proteomes" id="UP001166286"/>
    </source>
</evidence>
<accession>A0AA39QUR0</accession>
<proteinExistence type="predicted"/>
<keyword evidence="4" id="KW-1185">Reference proteome</keyword>
<evidence type="ECO:0000256" key="1">
    <source>
        <dbReference type="SAM" id="MobiDB-lite"/>
    </source>
</evidence>
<feature type="compositionally biased region" description="Polar residues" evidence="1">
    <location>
        <begin position="398"/>
        <end position="410"/>
    </location>
</feature>
<feature type="chain" id="PRO_5041427992" evidence="2">
    <location>
        <begin position="18"/>
        <end position="434"/>
    </location>
</feature>
<evidence type="ECO:0000256" key="2">
    <source>
        <dbReference type="SAM" id="SignalP"/>
    </source>
</evidence>
<feature type="region of interest" description="Disordered" evidence="1">
    <location>
        <begin position="300"/>
        <end position="327"/>
    </location>
</feature>
<keyword evidence="2" id="KW-0732">Signal</keyword>
<comment type="caution">
    <text evidence="3">The sequence shown here is derived from an EMBL/GenBank/DDBJ whole genome shotgun (WGS) entry which is preliminary data.</text>
</comment>
<gene>
    <name evidence="3" type="ORF">JMJ35_009062</name>
</gene>
<feature type="region of interest" description="Disordered" evidence="1">
    <location>
        <begin position="386"/>
        <end position="434"/>
    </location>
</feature>
<dbReference type="Proteomes" id="UP001166286">
    <property type="component" value="Unassembled WGS sequence"/>
</dbReference>
<sequence>MLALLVSILSAASVGHSSVIRRQDPGMQQIPTTAKADNTFNNGAPQLNSEPPQVSDTPPAVYGARSVDLPFGRLYHGNMMFFSSGELNTPTGDTDQWINTPATPTQNGIDSANQSACGIPDNAFSGSKVAIHPYFLKYADLSRYCMQDVCISFWKEDGSSDMMLKVTDICSTNTNDPTSCATPADIKVDRGKAGAMEGLPQPPTGDSYPEQIWWFFMKCWDDGLAQPAYQGNNWFTDPPMTNNLAWAQSSQTQQTQINQVAYAANGWPTYPNGAYNPQRDNTTSPPITDWAPGDPTPAWNPIAGGKGWGQPDSLGGESSPASEGGLASSIPLSASLTLANGAIPPPSVTPSGLASSIPLSASPTLANGAIPPPSVTPIGAATLVLGGQEAGQGGPPATTSIISPTWSNGTAAAVPGSGQVVTNEDDEQDECDEL</sequence>
<dbReference type="AlphaFoldDB" id="A0AA39QUR0"/>
<feature type="region of interest" description="Disordered" evidence="1">
    <location>
        <begin position="39"/>
        <end position="58"/>
    </location>
</feature>